<feature type="signal peptide" evidence="8">
    <location>
        <begin position="1"/>
        <end position="28"/>
    </location>
</feature>
<evidence type="ECO:0000256" key="8">
    <source>
        <dbReference type="SAM" id="SignalP"/>
    </source>
</evidence>
<dbReference type="Proteomes" id="UP001619887">
    <property type="component" value="Unassembled WGS sequence"/>
</dbReference>
<protein>
    <recommendedName>
        <fullName evidence="9">Ig-like domain-containing protein</fullName>
    </recommendedName>
</protein>
<dbReference type="InterPro" id="IPR036179">
    <property type="entry name" value="Ig-like_dom_sf"/>
</dbReference>
<dbReference type="InterPro" id="IPR013783">
    <property type="entry name" value="Ig-like_fold"/>
</dbReference>
<reference evidence="10 11" key="1">
    <citation type="journal article" date="2022" name="G3 (Bethesda)">
        <title>Evaluating Illumina-, Nanopore-, and PacBio-based genome assembly strategies with the bald notothen, Trematomus borchgrevinki.</title>
        <authorList>
            <person name="Rayamajhi N."/>
            <person name="Cheng C.C."/>
            <person name="Catchen J.M."/>
        </authorList>
    </citation>
    <scope>NUCLEOTIDE SEQUENCE [LARGE SCALE GENOMIC DNA]</scope>
    <source>
        <strain evidence="10">AGRC-2024</strain>
    </source>
</reference>
<dbReference type="FunFam" id="2.60.40.10:FF:000142">
    <property type="entry name" value="V-set domain-containing T-cell activation inhibitor 1"/>
    <property type="match status" value="1"/>
</dbReference>
<dbReference type="InterPro" id="IPR003599">
    <property type="entry name" value="Ig_sub"/>
</dbReference>
<dbReference type="GO" id="GO:0050863">
    <property type="term" value="P:regulation of T cell activation"/>
    <property type="evidence" value="ECO:0007669"/>
    <property type="project" value="UniProtKB-ARBA"/>
</dbReference>
<evidence type="ECO:0000259" key="9">
    <source>
        <dbReference type="PROSITE" id="PS50835"/>
    </source>
</evidence>
<dbReference type="PANTHER" id="PTHR24100">
    <property type="entry name" value="BUTYROPHILIN"/>
    <property type="match status" value="1"/>
</dbReference>
<evidence type="ECO:0000313" key="10">
    <source>
        <dbReference type="EMBL" id="KAL3051034.1"/>
    </source>
</evidence>
<evidence type="ECO:0000256" key="3">
    <source>
        <dbReference type="ARBA" id="ARBA00023136"/>
    </source>
</evidence>
<evidence type="ECO:0000256" key="7">
    <source>
        <dbReference type="SAM" id="Phobius"/>
    </source>
</evidence>
<dbReference type="InterPro" id="IPR007110">
    <property type="entry name" value="Ig-like_dom"/>
</dbReference>
<dbReference type="InterPro" id="IPR050504">
    <property type="entry name" value="IgSF_BTN/MOG"/>
</dbReference>
<evidence type="ECO:0000256" key="2">
    <source>
        <dbReference type="ARBA" id="ARBA00022729"/>
    </source>
</evidence>
<comment type="subcellular location">
    <subcellularLocation>
        <location evidence="1">Membrane</location>
    </subcellularLocation>
</comment>
<feature type="transmembrane region" description="Helical" evidence="7">
    <location>
        <begin position="189"/>
        <end position="210"/>
    </location>
</feature>
<gene>
    <name evidence="10" type="ORF">OYC64_001330</name>
</gene>
<dbReference type="EMBL" id="JBIYXZ010002080">
    <property type="protein sequence ID" value="KAL3051034.1"/>
    <property type="molecule type" value="Genomic_DNA"/>
</dbReference>
<name>A0ABD2GAE0_PAGBO</name>
<dbReference type="InterPro" id="IPR013106">
    <property type="entry name" value="Ig_V-set"/>
</dbReference>
<reference evidence="10 11" key="2">
    <citation type="journal article" date="2024" name="G3 (Bethesda)">
        <title>The genome of the cryopelagic Antarctic bald notothen, Trematomus borchgrevinki.</title>
        <authorList>
            <person name="Rayamajhi N."/>
            <person name="Rivera-Colon A.G."/>
            <person name="Minhas B.F."/>
            <person name="Cheng C.C."/>
            <person name="Catchen J.M."/>
        </authorList>
    </citation>
    <scope>NUCLEOTIDE SEQUENCE [LARGE SCALE GENOMIC DNA]</scope>
    <source>
        <strain evidence="10">AGRC-2024</strain>
    </source>
</reference>
<dbReference type="Pfam" id="PF07686">
    <property type="entry name" value="V-set"/>
    <property type="match status" value="1"/>
</dbReference>
<feature type="domain" description="Ig-like" evidence="9">
    <location>
        <begin position="30"/>
        <end position="135"/>
    </location>
</feature>
<dbReference type="Gene3D" id="2.60.40.10">
    <property type="entry name" value="Immunoglobulins"/>
    <property type="match status" value="1"/>
</dbReference>
<dbReference type="SMART" id="SM00409">
    <property type="entry name" value="IG"/>
    <property type="match status" value="1"/>
</dbReference>
<evidence type="ECO:0000256" key="4">
    <source>
        <dbReference type="ARBA" id="ARBA00023157"/>
    </source>
</evidence>
<keyword evidence="7" id="KW-0812">Transmembrane</keyword>
<keyword evidence="3 7" id="KW-0472">Membrane</keyword>
<organism evidence="10 11">
    <name type="scientific">Pagothenia borchgrevinki</name>
    <name type="common">Bald rockcod</name>
    <name type="synonym">Trematomus borchgrevinki</name>
    <dbReference type="NCBI Taxonomy" id="8213"/>
    <lineage>
        <taxon>Eukaryota</taxon>
        <taxon>Metazoa</taxon>
        <taxon>Chordata</taxon>
        <taxon>Craniata</taxon>
        <taxon>Vertebrata</taxon>
        <taxon>Euteleostomi</taxon>
        <taxon>Actinopterygii</taxon>
        <taxon>Neopterygii</taxon>
        <taxon>Teleostei</taxon>
        <taxon>Neoteleostei</taxon>
        <taxon>Acanthomorphata</taxon>
        <taxon>Eupercaria</taxon>
        <taxon>Perciformes</taxon>
        <taxon>Notothenioidei</taxon>
        <taxon>Nototheniidae</taxon>
        <taxon>Pagothenia</taxon>
    </lineage>
</organism>
<keyword evidence="2 8" id="KW-0732">Signal</keyword>
<feature type="chain" id="PRO_5044772007" description="Ig-like domain-containing protein" evidence="8">
    <location>
        <begin position="29"/>
        <end position="262"/>
    </location>
</feature>
<keyword evidence="11" id="KW-1185">Reference proteome</keyword>
<dbReference type="PROSITE" id="PS50835">
    <property type="entry name" value="IG_LIKE"/>
    <property type="match status" value="1"/>
</dbReference>
<evidence type="ECO:0000256" key="5">
    <source>
        <dbReference type="ARBA" id="ARBA00023180"/>
    </source>
</evidence>
<comment type="caution">
    <text evidence="10">The sequence shown here is derived from an EMBL/GenBank/DDBJ whole genome shotgun (WGS) entry which is preliminary data.</text>
</comment>
<sequence length="262" mass="29605">MVHLVPGSKIPLLALAVFLVPWTDWSEGRPQLIGSSEPIRAPLGSDVILPCIVQPERNMEEMTVRWWRPNVPPDPRDPKSDYRYVHLYHENQHQEDLTMPSYVGRTEMFPDGLKLGNVSLRIRNLQRSDDGRYRCFIPQLWIDTDIMLEVFDPISDDTLTTTQFQGNLQTPDPKNETGVKVGQHYWRSWVVVLSICALLVVAAGVGGRFLKHKCQRRDPPDCSVPETKTSSSPAQNVVIRASYVGFRPARLETSGPTGETTS</sequence>
<keyword evidence="7" id="KW-1133">Transmembrane helix</keyword>
<evidence type="ECO:0000256" key="1">
    <source>
        <dbReference type="ARBA" id="ARBA00004370"/>
    </source>
</evidence>
<dbReference type="GO" id="GO:0016020">
    <property type="term" value="C:membrane"/>
    <property type="evidence" value="ECO:0007669"/>
    <property type="project" value="UniProtKB-SubCell"/>
</dbReference>
<evidence type="ECO:0000256" key="6">
    <source>
        <dbReference type="ARBA" id="ARBA00023319"/>
    </source>
</evidence>
<evidence type="ECO:0000313" key="11">
    <source>
        <dbReference type="Proteomes" id="UP001619887"/>
    </source>
</evidence>
<dbReference type="AlphaFoldDB" id="A0ABD2GAE0"/>
<dbReference type="GO" id="GO:1903037">
    <property type="term" value="P:regulation of leukocyte cell-cell adhesion"/>
    <property type="evidence" value="ECO:0007669"/>
    <property type="project" value="UniProtKB-ARBA"/>
</dbReference>
<accession>A0ABD2GAE0</accession>
<dbReference type="SUPFAM" id="SSF48726">
    <property type="entry name" value="Immunoglobulin"/>
    <property type="match status" value="1"/>
</dbReference>
<keyword evidence="6" id="KW-0393">Immunoglobulin domain</keyword>
<keyword evidence="5" id="KW-0325">Glycoprotein</keyword>
<keyword evidence="4" id="KW-1015">Disulfide bond</keyword>
<proteinExistence type="predicted"/>